<feature type="compositionally biased region" description="Basic and acidic residues" evidence="2">
    <location>
        <begin position="360"/>
        <end position="372"/>
    </location>
</feature>
<reference evidence="3 4" key="1">
    <citation type="journal article" date="2018" name="PLoS Pathog.">
        <title>Evolution of structural diversity of trichothecenes, a family of toxins produced by plant pathogenic and entomopathogenic fungi.</title>
        <authorList>
            <person name="Proctor R.H."/>
            <person name="McCormick S.P."/>
            <person name="Kim H.S."/>
            <person name="Cardoza R.E."/>
            <person name="Stanley A.M."/>
            <person name="Lindo L."/>
            <person name="Kelly A."/>
            <person name="Brown D.W."/>
            <person name="Lee T."/>
            <person name="Vaughan M.M."/>
            <person name="Alexander N.J."/>
            <person name="Busman M."/>
            <person name="Gutierrez S."/>
        </authorList>
    </citation>
    <scope>NUCLEOTIDE SEQUENCE [LARGE SCALE GENOMIC DNA]</scope>
    <source>
        <strain evidence="3 4">NRRL 20695</strain>
    </source>
</reference>
<accession>A0A395SK98</accession>
<protein>
    <submittedName>
        <fullName evidence="3">Uncharacterized protein</fullName>
    </submittedName>
</protein>
<comment type="caution">
    <text evidence="3">The sequence shown here is derived from an EMBL/GenBank/DDBJ whole genome shotgun (WGS) entry which is preliminary data.</text>
</comment>
<organism evidence="3 4">
    <name type="scientific">Fusarium longipes</name>
    <dbReference type="NCBI Taxonomy" id="694270"/>
    <lineage>
        <taxon>Eukaryota</taxon>
        <taxon>Fungi</taxon>
        <taxon>Dikarya</taxon>
        <taxon>Ascomycota</taxon>
        <taxon>Pezizomycotina</taxon>
        <taxon>Sordariomycetes</taxon>
        <taxon>Hypocreomycetidae</taxon>
        <taxon>Hypocreales</taxon>
        <taxon>Nectriaceae</taxon>
        <taxon>Fusarium</taxon>
    </lineage>
</organism>
<feature type="region of interest" description="Disordered" evidence="2">
    <location>
        <begin position="456"/>
        <end position="482"/>
    </location>
</feature>
<dbReference type="EMBL" id="PXOG01000146">
    <property type="protein sequence ID" value="RGP72848.1"/>
    <property type="molecule type" value="Genomic_DNA"/>
</dbReference>
<keyword evidence="4" id="KW-1185">Reference proteome</keyword>
<feature type="region of interest" description="Disordered" evidence="2">
    <location>
        <begin position="359"/>
        <end position="382"/>
    </location>
</feature>
<evidence type="ECO:0000313" key="4">
    <source>
        <dbReference type="Proteomes" id="UP000266234"/>
    </source>
</evidence>
<evidence type="ECO:0000313" key="3">
    <source>
        <dbReference type="EMBL" id="RGP72848.1"/>
    </source>
</evidence>
<gene>
    <name evidence="3" type="ORF">FLONG3_6587</name>
</gene>
<feature type="coiled-coil region" evidence="1">
    <location>
        <begin position="138"/>
        <end position="165"/>
    </location>
</feature>
<proteinExistence type="predicted"/>
<dbReference type="STRING" id="694270.A0A395SK98"/>
<feature type="compositionally biased region" description="Low complexity" evidence="2">
    <location>
        <begin position="303"/>
        <end position="312"/>
    </location>
</feature>
<name>A0A395SK98_9HYPO</name>
<dbReference type="Proteomes" id="UP000266234">
    <property type="component" value="Unassembled WGS sequence"/>
</dbReference>
<keyword evidence="1" id="KW-0175">Coiled coil</keyword>
<feature type="region of interest" description="Disordered" evidence="2">
    <location>
        <begin position="273"/>
        <end position="337"/>
    </location>
</feature>
<feature type="compositionally biased region" description="Basic and acidic residues" evidence="2">
    <location>
        <begin position="282"/>
        <end position="302"/>
    </location>
</feature>
<feature type="compositionally biased region" description="Low complexity" evidence="2">
    <location>
        <begin position="463"/>
        <end position="472"/>
    </location>
</feature>
<evidence type="ECO:0000256" key="1">
    <source>
        <dbReference type="SAM" id="Coils"/>
    </source>
</evidence>
<sequence>MAETGWLRFFGANRARQHGLKTRASEAALHDILKTSPGNKEVHTQHKREKMTRLPSWQGISDADRGTASFPADSALDQADKEFISASQEVWQSPSVDQLAESLRSAWMTTPANEPLSAEYRPHVLLLCEFYGTRYSKIAKLESQLAEAKEELDKETERHKSIEEHWMVQEARYKAEVKRLEMFIHNTSDKGMEAVVLARAGSLIRSKLKETAMGRTSEETNLATTCHNTTVSNVTPQNVHAEAALNSALPTRQGTVYTTNEVRLSNVFRKLEKTKNTTNGARRNEFQDVDRGKAHLKSDRASQRSQSDSMSRIGPSMRGTVVKPPRRGSPEMKRGSTEKTAALEEVGVVGQPTCAATTSAHEDGKAMQDRVQNKPPQSTRQGYTRHNRQFSFVPGDDTTAVQLTDAKTPGDAPISQNENIPASKVWSGLASEQLRFSIISTAKVYEGSQTAALVKSGEDWGQPVSVKSVKPVSLDKSAGAEP</sequence>
<feature type="compositionally biased region" description="Basic and acidic residues" evidence="2">
    <location>
        <begin position="328"/>
        <end position="337"/>
    </location>
</feature>
<evidence type="ECO:0000256" key="2">
    <source>
        <dbReference type="SAM" id="MobiDB-lite"/>
    </source>
</evidence>
<dbReference type="OrthoDB" id="5430717at2759"/>
<dbReference type="AlphaFoldDB" id="A0A395SK98"/>